<dbReference type="PANTHER" id="PTHR43140">
    <property type="entry name" value="TYPE-1 RESTRICTION ENZYME ECOKI SPECIFICITY PROTEIN"/>
    <property type="match status" value="1"/>
</dbReference>
<evidence type="ECO:0000256" key="1">
    <source>
        <dbReference type="ARBA" id="ARBA00010923"/>
    </source>
</evidence>
<evidence type="ECO:0000313" key="6">
    <source>
        <dbReference type="EMBL" id="PRM90802.1"/>
    </source>
</evidence>
<keyword evidence="4" id="KW-0175">Coiled coil</keyword>
<dbReference type="RefSeq" id="WP_105910733.1">
    <property type="nucleotide sequence ID" value="NZ_NXGH01000001.1"/>
</dbReference>
<dbReference type="AlphaFoldDB" id="A0A2S9SW53"/>
<reference evidence="6 7" key="1">
    <citation type="submission" date="2017-09" db="EMBL/GenBank/DDBJ databases">
        <title>Reassesment of A. cryaerophilus.</title>
        <authorList>
            <person name="Perez-Cataluna A."/>
            <person name="Collado L."/>
            <person name="Salgado O."/>
            <person name="Lefinanco V."/>
            <person name="Figueras M.J."/>
        </authorList>
    </citation>
    <scope>NUCLEOTIDE SEQUENCE [LARGE SCALE GENOMIC DNA]</scope>
    <source>
        <strain evidence="6 7">LMG 9871</strain>
    </source>
</reference>
<evidence type="ECO:0000313" key="7">
    <source>
        <dbReference type="Proteomes" id="UP000238649"/>
    </source>
</evidence>
<accession>A0A2S9SW53</accession>
<feature type="coiled-coil region" evidence="4">
    <location>
        <begin position="374"/>
        <end position="401"/>
    </location>
</feature>
<dbReference type="Proteomes" id="UP000238649">
    <property type="component" value="Unassembled WGS sequence"/>
</dbReference>
<dbReference type="GO" id="GO:0009307">
    <property type="term" value="P:DNA restriction-modification system"/>
    <property type="evidence" value="ECO:0007669"/>
    <property type="project" value="UniProtKB-KW"/>
</dbReference>
<comment type="similarity">
    <text evidence="1">Belongs to the type-I restriction system S methylase family.</text>
</comment>
<dbReference type="EMBL" id="NXGH01000001">
    <property type="protein sequence ID" value="PRM90802.1"/>
    <property type="molecule type" value="Genomic_DNA"/>
</dbReference>
<organism evidence="6 7">
    <name type="scientific">Aliarcobacter cryaerophilus</name>
    <dbReference type="NCBI Taxonomy" id="28198"/>
    <lineage>
        <taxon>Bacteria</taxon>
        <taxon>Pseudomonadati</taxon>
        <taxon>Campylobacterota</taxon>
        <taxon>Epsilonproteobacteria</taxon>
        <taxon>Campylobacterales</taxon>
        <taxon>Arcobacteraceae</taxon>
        <taxon>Aliarcobacter</taxon>
    </lineage>
</organism>
<feature type="domain" description="Type I restriction modification DNA specificity" evidence="5">
    <location>
        <begin position="239"/>
        <end position="393"/>
    </location>
</feature>
<dbReference type="SUPFAM" id="SSF116734">
    <property type="entry name" value="DNA methylase specificity domain"/>
    <property type="match status" value="2"/>
</dbReference>
<dbReference type="Pfam" id="PF01420">
    <property type="entry name" value="Methylase_S"/>
    <property type="match status" value="2"/>
</dbReference>
<comment type="caution">
    <text evidence="6">The sequence shown here is derived from an EMBL/GenBank/DDBJ whole genome shotgun (WGS) entry which is preliminary data.</text>
</comment>
<dbReference type="GO" id="GO:0003677">
    <property type="term" value="F:DNA binding"/>
    <property type="evidence" value="ECO:0007669"/>
    <property type="project" value="UniProtKB-KW"/>
</dbReference>
<dbReference type="CDD" id="cd17522">
    <property type="entry name" value="RMtype1_S_MjaORF1531P-TRD1-CR1_like"/>
    <property type="match status" value="1"/>
</dbReference>
<evidence type="ECO:0000259" key="5">
    <source>
        <dbReference type="Pfam" id="PF01420"/>
    </source>
</evidence>
<proteinExistence type="inferred from homology"/>
<keyword evidence="2" id="KW-0680">Restriction system</keyword>
<protein>
    <recommendedName>
        <fullName evidence="5">Type I restriction modification DNA specificity domain-containing protein</fullName>
    </recommendedName>
</protein>
<gene>
    <name evidence="6" type="ORF">CJ671_00240</name>
</gene>
<dbReference type="OrthoDB" id="5363772at2"/>
<evidence type="ECO:0000256" key="4">
    <source>
        <dbReference type="SAM" id="Coils"/>
    </source>
</evidence>
<dbReference type="InterPro" id="IPR044946">
    <property type="entry name" value="Restrct_endonuc_typeI_TRD_sf"/>
</dbReference>
<feature type="domain" description="Type I restriction modification DNA specificity" evidence="5">
    <location>
        <begin position="8"/>
        <end position="180"/>
    </location>
</feature>
<evidence type="ECO:0000256" key="2">
    <source>
        <dbReference type="ARBA" id="ARBA00022747"/>
    </source>
</evidence>
<dbReference type="Gene3D" id="3.90.220.20">
    <property type="entry name" value="DNA methylase specificity domains"/>
    <property type="match status" value="2"/>
</dbReference>
<sequence>MSELYSLPDGWEWKTFDNVLILIQNGISDTQNDEGIGFPISRIETIQNETLDSNRIKYVDISDKSIIEKYRYDYGDILFSHINSFEKVGKVCLYTNQIENLLHGVNLLRMKFIDDLDSRFVFYYLISNMSRVFYEPYIKKAINQASINQKNIKSIPIPLPPLSEQQRIVSKLDNLFEKIDKSIALHQKNIDEADIFMASVLNDVFVELEEKYGLDNIGNMIDILTDYHSNGAYKDLKANVELLDEEDYALMIRATDLENGDYTNNVKYITESAYNFMSKSKVFGGEIILPKIGTIGNVYFMPYLERPVSLAMNLFMLRCSDKVMNKYMFLFLKSPRGNENILNKANGAVTKTITKDAVRSIELPFPPLKTQQKVVAYLDEISQKMDKIKEIQKEKMQSLKELKASILDKAFKGEL</sequence>
<dbReference type="InterPro" id="IPR051212">
    <property type="entry name" value="Type-I_RE_S_subunit"/>
</dbReference>
<dbReference type="InterPro" id="IPR000055">
    <property type="entry name" value="Restrct_endonuc_typeI_TRD"/>
</dbReference>
<keyword evidence="3" id="KW-0238">DNA-binding</keyword>
<dbReference type="PANTHER" id="PTHR43140:SF1">
    <property type="entry name" value="TYPE I RESTRICTION ENZYME ECOKI SPECIFICITY SUBUNIT"/>
    <property type="match status" value="1"/>
</dbReference>
<name>A0A2S9SW53_9BACT</name>
<evidence type="ECO:0000256" key="3">
    <source>
        <dbReference type="ARBA" id="ARBA00023125"/>
    </source>
</evidence>